<evidence type="ECO:0000256" key="3">
    <source>
        <dbReference type="ARBA" id="ARBA00022475"/>
    </source>
</evidence>
<dbReference type="KEGG" id="ttk:TST_0376"/>
<feature type="domain" description="Type II secretion system protein GspF" evidence="9">
    <location>
        <begin position="71"/>
        <end position="194"/>
    </location>
</feature>
<evidence type="ECO:0000259" key="9">
    <source>
        <dbReference type="Pfam" id="PF00482"/>
    </source>
</evidence>
<comment type="subcellular location">
    <subcellularLocation>
        <location evidence="1">Cell inner membrane</location>
        <topology evidence="1">Multi-pass membrane protein</topology>
    </subcellularLocation>
</comment>
<dbReference type="PANTHER" id="PTHR30012">
    <property type="entry name" value="GENERAL SECRETION PATHWAY PROTEIN"/>
    <property type="match status" value="1"/>
</dbReference>
<dbReference type="InterPro" id="IPR018076">
    <property type="entry name" value="T2SS_GspF_dom"/>
</dbReference>
<dbReference type="Proteomes" id="UP000063234">
    <property type="component" value="Chromosome"/>
</dbReference>
<dbReference type="EMBL" id="AP013035">
    <property type="protein sequence ID" value="BAT71184.1"/>
    <property type="molecule type" value="Genomic_DNA"/>
</dbReference>
<accession>A0A0S3QS70</accession>
<evidence type="ECO:0000256" key="2">
    <source>
        <dbReference type="ARBA" id="ARBA00005745"/>
    </source>
</evidence>
<sequence>MVMAYYLCRVLYPDGKVKFMFFSEEEFASSLSNREIIILDSYRLPSWFITLKERLGTFSLGKVKEEELIDFAKAMSVMLRAGIPVIYALEDYAEMTSSKRLQNTILKVAEKVRSGMSLSEAFALYPNVFPEVFYRVIRIGEETGNLDGAFKDIADHLGRVHELKSNIKRALMYPAFVFVATFGALVFWIVYVLPKIVDVFTSMNLKLPTFTVAIVELSKMVKSYILYIVAFWFVFGFLVWVAKKKSAKVAYAWDWLVLRIPIVKLVVTNFQYAYIADFMRLLIAAGSNMDRVLELVANGVGNRVFKKAMLRIKEQVIMGESLSKAFTKEGLFPRFFVRMIRSGEESGSLEEQLGFAAEAYYEKLEDITEKMGKMIEPIVLLVVGGLFAIIMISLLSPIYDLIGKIGGM</sequence>
<dbReference type="InterPro" id="IPR042094">
    <property type="entry name" value="T2SS_GspF_sf"/>
</dbReference>
<organism evidence="10 11">
    <name type="scientific">Thermosulfidibacter takaii (strain DSM 17441 / JCM 13301 / NBRC 103674 / ABI70S6)</name>
    <dbReference type="NCBI Taxonomy" id="1298851"/>
    <lineage>
        <taxon>Bacteria</taxon>
        <taxon>Pseudomonadati</taxon>
        <taxon>Thermosulfidibacterota</taxon>
        <taxon>Thermosulfidibacteria</taxon>
        <taxon>Thermosulfidibacterales</taxon>
        <taxon>Thermosulfidibacteraceae</taxon>
    </lineage>
</organism>
<dbReference type="AlphaFoldDB" id="A0A0S3QS70"/>
<proteinExistence type="inferred from homology"/>
<comment type="similarity">
    <text evidence="2">Belongs to the GSP F family.</text>
</comment>
<evidence type="ECO:0000313" key="11">
    <source>
        <dbReference type="Proteomes" id="UP000063234"/>
    </source>
</evidence>
<keyword evidence="4" id="KW-0997">Cell inner membrane</keyword>
<dbReference type="STRING" id="1298851.TST_0376"/>
<dbReference type="OrthoDB" id="9805682at2"/>
<dbReference type="Gene3D" id="1.20.81.30">
    <property type="entry name" value="Type II secretion system (T2SS), domain F"/>
    <property type="match status" value="2"/>
</dbReference>
<feature type="transmembrane region" description="Helical" evidence="8">
    <location>
        <begin position="171"/>
        <end position="193"/>
    </location>
</feature>
<feature type="transmembrane region" description="Helical" evidence="8">
    <location>
        <begin position="378"/>
        <end position="399"/>
    </location>
</feature>
<evidence type="ECO:0000256" key="8">
    <source>
        <dbReference type="SAM" id="Phobius"/>
    </source>
</evidence>
<dbReference type="Pfam" id="PF00482">
    <property type="entry name" value="T2SSF"/>
    <property type="match status" value="2"/>
</dbReference>
<gene>
    <name evidence="10" type="ORF">TST_0376</name>
</gene>
<dbReference type="GO" id="GO:0005886">
    <property type="term" value="C:plasma membrane"/>
    <property type="evidence" value="ECO:0007669"/>
    <property type="project" value="UniProtKB-SubCell"/>
</dbReference>
<name>A0A0S3QS70_THET7</name>
<evidence type="ECO:0000256" key="1">
    <source>
        <dbReference type="ARBA" id="ARBA00004429"/>
    </source>
</evidence>
<evidence type="ECO:0000256" key="4">
    <source>
        <dbReference type="ARBA" id="ARBA00022519"/>
    </source>
</evidence>
<dbReference type="FunFam" id="1.20.81.30:FF:000001">
    <property type="entry name" value="Type II secretion system protein F"/>
    <property type="match status" value="1"/>
</dbReference>
<feature type="domain" description="Type II secretion system protein GspF" evidence="9">
    <location>
        <begin position="277"/>
        <end position="397"/>
    </location>
</feature>
<keyword evidence="7 8" id="KW-0472">Membrane</keyword>
<keyword evidence="6 8" id="KW-1133">Transmembrane helix</keyword>
<evidence type="ECO:0000256" key="5">
    <source>
        <dbReference type="ARBA" id="ARBA00022692"/>
    </source>
</evidence>
<reference evidence="11" key="1">
    <citation type="journal article" date="2018" name="Science">
        <title>A primordial and reversible TCA cycle in a facultatively chemolithoautotrophic thermophile.</title>
        <authorList>
            <person name="Nunoura T."/>
            <person name="Chikaraishi Y."/>
            <person name="Izaki R."/>
            <person name="Suwa T."/>
            <person name="Sato T."/>
            <person name="Harada T."/>
            <person name="Mori K."/>
            <person name="Kato Y."/>
            <person name="Miyazaki M."/>
            <person name="Shimamura S."/>
            <person name="Yanagawa K."/>
            <person name="Shuto A."/>
            <person name="Ohkouchi N."/>
            <person name="Fujita N."/>
            <person name="Takaki Y."/>
            <person name="Atomi H."/>
            <person name="Takai K."/>
        </authorList>
    </citation>
    <scope>NUCLEOTIDE SEQUENCE [LARGE SCALE GENOMIC DNA]</scope>
    <source>
        <strain evidence="11">DSM 17441 / JCM 13301 / NBRC 103674 / ABI70S6</strain>
    </source>
</reference>
<dbReference type="PANTHER" id="PTHR30012:SF0">
    <property type="entry name" value="TYPE II SECRETION SYSTEM PROTEIN F-RELATED"/>
    <property type="match status" value="1"/>
</dbReference>
<protein>
    <submittedName>
        <fullName evidence="10">Type IV pilus assembly protein PilC</fullName>
    </submittedName>
</protein>
<keyword evidence="3" id="KW-1003">Cell membrane</keyword>
<dbReference type="InterPro" id="IPR003004">
    <property type="entry name" value="GspF/PilC"/>
</dbReference>
<feature type="transmembrane region" description="Helical" evidence="8">
    <location>
        <begin position="224"/>
        <end position="242"/>
    </location>
</feature>
<evidence type="ECO:0000256" key="6">
    <source>
        <dbReference type="ARBA" id="ARBA00022989"/>
    </source>
</evidence>
<dbReference type="PRINTS" id="PR00812">
    <property type="entry name" value="BCTERIALGSPF"/>
</dbReference>
<evidence type="ECO:0000256" key="7">
    <source>
        <dbReference type="ARBA" id="ARBA00023136"/>
    </source>
</evidence>
<keyword evidence="11" id="KW-1185">Reference proteome</keyword>
<evidence type="ECO:0000313" key="10">
    <source>
        <dbReference type="EMBL" id="BAT71184.1"/>
    </source>
</evidence>
<keyword evidence="5 8" id="KW-0812">Transmembrane</keyword>